<accession>A0A0C9W7W6</accession>
<evidence type="ECO:0000313" key="2">
    <source>
        <dbReference type="Proteomes" id="UP000053820"/>
    </source>
</evidence>
<protein>
    <submittedName>
        <fullName evidence="1">Unplaced genomic scaffold scaffold_66, whole genome shotgun sequence</fullName>
    </submittedName>
</protein>
<dbReference type="Proteomes" id="UP000053820">
    <property type="component" value="Unassembled WGS sequence"/>
</dbReference>
<dbReference type="AlphaFoldDB" id="A0A0C9W7W6"/>
<name>A0A0C9W7W6_9AGAM</name>
<gene>
    <name evidence="1" type="ORF">HYDPIDRAFT_33592</name>
</gene>
<evidence type="ECO:0000313" key="1">
    <source>
        <dbReference type="EMBL" id="KIJ59021.1"/>
    </source>
</evidence>
<proteinExistence type="predicted"/>
<dbReference type="EMBL" id="KN839900">
    <property type="protein sequence ID" value="KIJ59021.1"/>
    <property type="molecule type" value="Genomic_DNA"/>
</dbReference>
<organism evidence="1 2">
    <name type="scientific">Hydnomerulius pinastri MD-312</name>
    <dbReference type="NCBI Taxonomy" id="994086"/>
    <lineage>
        <taxon>Eukaryota</taxon>
        <taxon>Fungi</taxon>
        <taxon>Dikarya</taxon>
        <taxon>Basidiomycota</taxon>
        <taxon>Agaricomycotina</taxon>
        <taxon>Agaricomycetes</taxon>
        <taxon>Agaricomycetidae</taxon>
        <taxon>Boletales</taxon>
        <taxon>Boletales incertae sedis</taxon>
        <taxon>Leucogyrophana</taxon>
    </lineage>
</organism>
<dbReference type="HOGENOM" id="CLU_1740756_0_0_1"/>
<sequence>MSLSSPLPREHPAPVGERAVFHERRVTSIAVCSLCVVSTNLSDLQKPVGKAHDDGGRSQRAPFRLCLSSSDDWSWDTPTCIGLFKFGTNYFDGHDLTLMPLPIHSPFTTPHAISTGHFTMPFTGQYEEILTFQLHGRLQQLLNKLQHHNI</sequence>
<reference evidence="1 2" key="1">
    <citation type="submission" date="2014-04" db="EMBL/GenBank/DDBJ databases">
        <title>Evolutionary Origins and Diversification of the Mycorrhizal Mutualists.</title>
        <authorList>
            <consortium name="DOE Joint Genome Institute"/>
            <consortium name="Mycorrhizal Genomics Consortium"/>
            <person name="Kohler A."/>
            <person name="Kuo A."/>
            <person name="Nagy L.G."/>
            <person name="Floudas D."/>
            <person name="Copeland A."/>
            <person name="Barry K.W."/>
            <person name="Cichocki N."/>
            <person name="Veneault-Fourrey C."/>
            <person name="LaButti K."/>
            <person name="Lindquist E.A."/>
            <person name="Lipzen A."/>
            <person name="Lundell T."/>
            <person name="Morin E."/>
            <person name="Murat C."/>
            <person name="Riley R."/>
            <person name="Ohm R."/>
            <person name="Sun H."/>
            <person name="Tunlid A."/>
            <person name="Henrissat B."/>
            <person name="Grigoriev I.V."/>
            <person name="Hibbett D.S."/>
            <person name="Martin F."/>
        </authorList>
    </citation>
    <scope>NUCLEOTIDE SEQUENCE [LARGE SCALE GENOMIC DNA]</scope>
    <source>
        <strain evidence="1 2">MD-312</strain>
    </source>
</reference>
<keyword evidence="2" id="KW-1185">Reference proteome</keyword>